<dbReference type="OrthoDB" id="2020981at2759"/>
<evidence type="ECO:0000259" key="4">
    <source>
        <dbReference type="PROSITE" id="PS51294"/>
    </source>
</evidence>
<dbReference type="PANTHER" id="PTHR21717">
    <property type="entry name" value="TELOMERIC REPEAT BINDING PROTEIN"/>
    <property type="match status" value="1"/>
</dbReference>
<accession>M1A7D4</accession>
<dbReference type="GO" id="GO:0005634">
    <property type="term" value="C:nucleus"/>
    <property type="evidence" value="ECO:0007669"/>
    <property type="project" value="UniProtKB-SubCell"/>
</dbReference>
<name>M1A7D4_SOLTU</name>
<sequence length="155" mass="17334">MELELPSSPSAPSETRLDEHDEDYHELALSPTNPIDPPTDVAISGSRALVVVSPLNAEAHPVVPMNPKNRCSELSQRRTRRPFSVAEVEALVEAVEQLGTGRWRDVKICAFEYADHRTYVDVKVRHLISAFLSFSASMMKGYRFISLGHLANFEN</sequence>
<dbReference type="Proteomes" id="UP000011115">
    <property type="component" value="Unassembled WGS sequence"/>
</dbReference>
<dbReference type="HOGENOM" id="CLU_1698584_0_0_1"/>
<dbReference type="PROSITE" id="PS51294">
    <property type="entry name" value="HTH_MYB"/>
    <property type="match status" value="1"/>
</dbReference>
<dbReference type="AlphaFoldDB" id="M1A7D4"/>
<feature type="region of interest" description="Disordered" evidence="3">
    <location>
        <begin position="1"/>
        <end position="23"/>
    </location>
</feature>
<dbReference type="CDD" id="cd11660">
    <property type="entry name" value="SANT_TRF"/>
    <property type="match status" value="1"/>
</dbReference>
<evidence type="ECO:0000256" key="3">
    <source>
        <dbReference type="SAM" id="MobiDB-lite"/>
    </source>
</evidence>
<gene>
    <name evidence="5" type="primary">LOC102578199</name>
</gene>
<evidence type="ECO:0000313" key="5">
    <source>
        <dbReference type="EnsemblPlants" id="PGSC0003DMT400016259"/>
    </source>
</evidence>
<dbReference type="Gene3D" id="1.10.246.220">
    <property type="match status" value="1"/>
</dbReference>
<feature type="domain" description="HTH myb-type" evidence="4">
    <location>
        <begin position="75"/>
        <end position="125"/>
    </location>
</feature>
<dbReference type="EnsemblPlants" id="PGSC0003DMT400016259">
    <property type="protein sequence ID" value="PGSC0003DMT400016259"/>
    <property type="gene ID" value="PGSC0003DMG400006353"/>
</dbReference>
<organism evidence="5 6">
    <name type="scientific">Solanum tuberosum</name>
    <name type="common">Potato</name>
    <dbReference type="NCBI Taxonomy" id="4113"/>
    <lineage>
        <taxon>Eukaryota</taxon>
        <taxon>Viridiplantae</taxon>
        <taxon>Streptophyta</taxon>
        <taxon>Embryophyta</taxon>
        <taxon>Tracheophyta</taxon>
        <taxon>Spermatophyta</taxon>
        <taxon>Magnoliopsida</taxon>
        <taxon>eudicotyledons</taxon>
        <taxon>Gunneridae</taxon>
        <taxon>Pentapetalae</taxon>
        <taxon>asterids</taxon>
        <taxon>lamiids</taxon>
        <taxon>Solanales</taxon>
        <taxon>Solanaceae</taxon>
        <taxon>Solanoideae</taxon>
        <taxon>Solaneae</taxon>
        <taxon>Solanum</taxon>
    </lineage>
</organism>
<dbReference type="ExpressionAtlas" id="M1A7D4">
    <property type="expression patterns" value="baseline"/>
</dbReference>
<proteinExistence type="predicted"/>
<feature type="compositionally biased region" description="Low complexity" evidence="3">
    <location>
        <begin position="1"/>
        <end position="14"/>
    </location>
</feature>
<dbReference type="InterPro" id="IPR031105">
    <property type="entry name" value="TRP_plant"/>
</dbReference>
<evidence type="ECO:0000313" key="6">
    <source>
        <dbReference type="Proteomes" id="UP000011115"/>
    </source>
</evidence>
<comment type="subcellular location">
    <subcellularLocation>
        <location evidence="1">Nucleus</location>
    </subcellularLocation>
</comment>
<dbReference type="SUPFAM" id="SSF46689">
    <property type="entry name" value="Homeodomain-like"/>
    <property type="match status" value="1"/>
</dbReference>
<dbReference type="Gramene" id="PGSC0003DMT400016259">
    <property type="protein sequence ID" value="PGSC0003DMT400016259"/>
    <property type="gene ID" value="PGSC0003DMG400006353"/>
</dbReference>
<evidence type="ECO:0000256" key="1">
    <source>
        <dbReference type="ARBA" id="ARBA00004123"/>
    </source>
</evidence>
<dbReference type="PANTHER" id="PTHR21717:SF67">
    <property type="entry name" value="TELOMERE REPEAT-BINDING PROTEIN 4-LIKE"/>
    <property type="match status" value="1"/>
</dbReference>
<keyword evidence="2" id="KW-0539">Nucleus</keyword>
<keyword evidence="6" id="KW-1185">Reference proteome</keyword>
<reference evidence="5" key="2">
    <citation type="submission" date="2015-06" db="UniProtKB">
        <authorList>
            <consortium name="EnsemblPlants"/>
        </authorList>
    </citation>
    <scope>IDENTIFICATION</scope>
    <source>
        <strain evidence="5">DM1-3 516 R44</strain>
    </source>
</reference>
<evidence type="ECO:0000256" key="2">
    <source>
        <dbReference type="ARBA" id="ARBA00023242"/>
    </source>
</evidence>
<dbReference type="InterPro" id="IPR017930">
    <property type="entry name" value="Myb_dom"/>
</dbReference>
<reference evidence="6" key="1">
    <citation type="journal article" date="2011" name="Nature">
        <title>Genome sequence and analysis of the tuber crop potato.</title>
        <authorList>
            <consortium name="The Potato Genome Sequencing Consortium"/>
        </authorList>
    </citation>
    <scope>NUCLEOTIDE SEQUENCE [LARGE SCALE GENOMIC DNA]</scope>
    <source>
        <strain evidence="6">cv. DM1-3 516 R44</strain>
    </source>
</reference>
<protein>
    <submittedName>
        <fullName evidence="5">Telomere binding protein TBP1</fullName>
    </submittedName>
</protein>
<dbReference type="InterPro" id="IPR009057">
    <property type="entry name" value="Homeodomain-like_sf"/>
</dbReference>